<evidence type="ECO:0000256" key="4">
    <source>
        <dbReference type="ARBA" id="ARBA00022980"/>
    </source>
</evidence>
<dbReference type="GO" id="GO:0005840">
    <property type="term" value="C:ribosome"/>
    <property type="evidence" value="ECO:0007669"/>
    <property type="project" value="UniProtKB-KW"/>
</dbReference>
<evidence type="ECO:0000256" key="5">
    <source>
        <dbReference type="ARBA" id="ARBA00023274"/>
    </source>
</evidence>
<comment type="function">
    <text evidence="7">Binds to the 23S rRNA.</text>
</comment>
<comment type="caution">
    <text evidence="10">The sequence shown here is derived from an EMBL/GenBank/DDBJ whole genome shotgun (WGS) entry which is preliminary data.</text>
</comment>
<dbReference type="EMBL" id="JBHLTW010000042">
    <property type="protein sequence ID" value="MFC0596508.1"/>
    <property type="molecule type" value="Genomic_DNA"/>
</dbReference>
<evidence type="ECO:0000256" key="6">
    <source>
        <dbReference type="ARBA" id="ARBA00035292"/>
    </source>
</evidence>
<dbReference type="InterPro" id="IPR020070">
    <property type="entry name" value="Ribosomal_bL9_N"/>
</dbReference>
<reference evidence="10 11" key="1">
    <citation type="submission" date="2024-09" db="EMBL/GenBank/DDBJ databases">
        <authorList>
            <person name="Sun Q."/>
            <person name="Mori K."/>
        </authorList>
    </citation>
    <scope>NUCLEOTIDE SEQUENCE [LARGE SCALE GENOMIC DNA]</scope>
    <source>
        <strain evidence="10 11">NCAIM B.02340</strain>
    </source>
</reference>
<dbReference type="SUPFAM" id="SSF55653">
    <property type="entry name" value="Ribosomal protein L9 C-domain"/>
    <property type="match status" value="1"/>
</dbReference>
<evidence type="ECO:0000313" key="10">
    <source>
        <dbReference type="EMBL" id="MFC0596508.1"/>
    </source>
</evidence>
<proteinExistence type="inferred from homology"/>
<evidence type="ECO:0000259" key="9">
    <source>
        <dbReference type="PROSITE" id="PS00651"/>
    </source>
</evidence>
<keyword evidence="11" id="KW-1185">Reference proteome</keyword>
<dbReference type="HAMAP" id="MF_00503">
    <property type="entry name" value="Ribosomal_bL9"/>
    <property type="match status" value="1"/>
</dbReference>
<dbReference type="InterPro" id="IPR036935">
    <property type="entry name" value="Ribosomal_bL9_N_sf"/>
</dbReference>
<gene>
    <name evidence="7 10" type="primary">rplI</name>
    <name evidence="10" type="ORF">ACFFFP_10090</name>
</gene>
<dbReference type="InterPro" id="IPR009027">
    <property type="entry name" value="Ribosomal_bL9/RNase_H1_N"/>
</dbReference>
<evidence type="ECO:0000313" key="11">
    <source>
        <dbReference type="Proteomes" id="UP001589830"/>
    </source>
</evidence>
<dbReference type="InterPro" id="IPR000244">
    <property type="entry name" value="Ribosomal_bL9"/>
</dbReference>
<protein>
    <recommendedName>
        <fullName evidence="6 7">Large ribosomal subunit protein bL9</fullName>
    </recommendedName>
</protein>
<evidence type="ECO:0000256" key="8">
    <source>
        <dbReference type="SAM" id="Coils"/>
    </source>
</evidence>
<keyword evidence="4 7" id="KW-0689">Ribosomal protein</keyword>
<dbReference type="Pfam" id="PF03948">
    <property type="entry name" value="Ribosomal_L9_C"/>
    <property type="match status" value="1"/>
</dbReference>
<dbReference type="Gene3D" id="3.10.430.100">
    <property type="entry name" value="Ribosomal protein L9, C-terminal domain"/>
    <property type="match status" value="1"/>
</dbReference>
<evidence type="ECO:0000256" key="3">
    <source>
        <dbReference type="ARBA" id="ARBA00022884"/>
    </source>
</evidence>
<dbReference type="InterPro" id="IPR020594">
    <property type="entry name" value="Ribosomal_bL9_bac/chp"/>
</dbReference>
<dbReference type="PROSITE" id="PS00651">
    <property type="entry name" value="RIBOSOMAL_L9"/>
    <property type="match status" value="1"/>
</dbReference>
<dbReference type="Pfam" id="PF01281">
    <property type="entry name" value="Ribosomal_L9_N"/>
    <property type="match status" value="1"/>
</dbReference>
<dbReference type="NCBIfam" id="TIGR00158">
    <property type="entry name" value="L9"/>
    <property type="match status" value="1"/>
</dbReference>
<dbReference type="InterPro" id="IPR036791">
    <property type="entry name" value="Ribosomal_bL9_C_sf"/>
</dbReference>
<feature type="coiled-coil region" evidence="8">
    <location>
        <begin position="37"/>
        <end position="78"/>
    </location>
</feature>
<evidence type="ECO:0000256" key="1">
    <source>
        <dbReference type="ARBA" id="ARBA00010605"/>
    </source>
</evidence>
<dbReference type="InterPro" id="IPR020069">
    <property type="entry name" value="Ribosomal_bL9_C"/>
</dbReference>
<evidence type="ECO:0000256" key="2">
    <source>
        <dbReference type="ARBA" id="ARBA00022730"/>
    </source>
</evidence>
<dbReference type="Proteomes" id="UP001589830">
    <property type="component" value="Unassembled WGS sequence"/>
</dbReference>
<keyword evidence="3 7" id="KW-0694">RNA-binding</keyword>
<comment type="similarity">
    <text evidence="1 7">Belongs to the bacterial ribosomal protein bL9 family.</text>
</comment>
<dbReference type="PANTHER" id="PTHR21368">
    <property type="entry name" value="50S RIBOSOMAL PROTEIN L9"/>
    <property type="match status" value="1"/>
</dbReference>
<sequence>MKVILLEPLENLGDVGQVVDVKPGYARNYLLPRGLAVLATESNLKALEAKIRAQAKRLAERKAEAERLKEILENLTLTIPVRAGENKIYGSVTAKDIAEALSRQHGITIDPKRLQLERPIKELGEYTLTYKPHPEVPIQLKVSVVAQ</sequence>
<evidence type="ECO:0000256" key="7">
    <source>
        <dbReference type="HAMAP-Rule" id="MF_00503"/>
    </source>
</evidence>
<name>A0ABV6Q333_9DEIN</name>
<dbReference type="RefSeq" id="WP_188847288.1">
    <property type="nucleotide sequence ID" value="NZ_BMPJ01000011.1"/>
</dbReference>
<keyword evidence="5 7" id="KW-0687">Ribonucleoprotein</keyword>
<dbReference type="Gene3D" id="3.40.5.10">
    <property type="entry name" value="Ribosomal protein L9, N-terminal domain"/>
    <property type="match status" value="1"/>
</dbReference>
<dbReference type="SUPFAM" id="SSF55658">
    <property type="entry name" value="L9 N-domain-like"/>
    <property type="match status" value="1"/>
</dbReference>
<keyword evidence="2 7" id="KW-0699">rRNA-binding</keyword>
<organism evidence="10 11">
    <name type="scientific">Thermus composti</name>
    <dbReference type="NCBI Taxonomy" id="532059"/>
    <lineage>
        <taxon>Bacteria</taxon>
        <taxon>Thermotogati</taxon>
        <taxon>Deinococcota</taxon>
        <taxon>Deinococci</taxon>
        <taxon>Thermales</taxon>
        <taxon>Thermaceae</taxon>
        <taxon>Thermus</taxon>
    </lineage>
</organism>
<feature type="domain" description="Ribosomal protein L9" evidence="9">
    <location>
        <begin position="13"/>
        <end position="40"/>
    </location>
</feature>
<accession>A0ABV6Q333</accession>
<keyword evidence="8" id="KW-0175">Coiled coil</keyword>